<reference evidence="1 2" key="1">
    <citation type="journal article" date="2021" name="Elife">
        <title>Chloroplast acquisition without the gene transfer in kleptoplastic sea slugs, Plakobranchus ocellatus.</title>
        <authorList>
            <person name="Maeda T."/>
            <person name="Takahashi S."/>
            <person name="Yoshida T."/>
            <person name="Shimamura S."/>
            <person name="Takaki Y."/>
            <person name="Nagai Y."/>
            <person name="Toyoda A."/>
            <person name="Suzuki Y."/>
            <person name="Arimoto A."/>
            <person name="Ishii H."/>
            <person name="Satoh N."/>
            <person name="Nishiyama T."/>
            <person name="Hasebe M."/>
            <person name="Maruyama T."/>
            <person name="Minagawa J."/>
            <person name="Obokata J."/>
            <person name="Shigenobu S."/>
        </authorList>
    </citation>
    <scope>NUCLEOTIDE SEQUENCE [LARGE SCALE GENOMIC DNA]</scope>
</reference>
<dbReference type="AlphaFoldDB" id="A0AAV4E2E1"/>
<proteinExistence type="predicted"/>
<comment type="caution">
    <text evidence="1">The sequence shown here is derived from an EMBL/GenBank/DDBJ whole genome shotgun (WGS) entry which is preliminary data.</text>
</comment>
<name>A0AAV4E2E1_9GAST</name>
<keyword evidence="2" id="KW-1185">Reference proteome</keyword>
<evidence type="ECO:0000313" key="1">
    <source>
        <dbReference type="EMBL" id="GFO50718.1"/>
    </source>
</evidence>
<sequence length="104" mass="11633">MTVGTEGQIGGHIYYIDCGQIGMAYSLHRELNSLTAEQLDKRTDIPTMGQPDNGLGTDSKVATVTVTVRLFDSFMRGRWWSLGGDLGTFLSQVRTRAPYQYLIW</sequence>
<protein>
    <submittedName>
        <fullName evidence="1">Uncharacterized protein</fullName>
    </submittedName>
</protein>
<dbReference type="Proteomes" id="UP000735302">
    <property type="component" value="Unassembled WGS sequence"/>
</dbReference>
<gene>
    <name evidence="1" type="ORF">PoB_007722300</name>
</gene>
<dbReference type="EMBL" id="BLXT01008623">
    <property type="protein sequence ID" value="GFO50718.1"/>
    <property type="molecule type" value="Genomic_DNA"/>
</dbReference>
<organism evidence="1 2">
    <name type="scientific">Plakobranchus ocellatus</name>
    <dbReference type="NCBI Taxonomy" id="259542"/>
    <lineage>
        <taxon>Eukaryota</taxon>
        <taxon>Metazoa</taxon>
        <taxon>Spiralia</taxon>
        <taxon>Lophotrochozoa</taxon>
        <taxon>Mollusca</taxon>
        <taxon>Gastropoda</taxon>
        <taxon>Heterobranchia</taxon>
        <taxon>Euthyneura</taxon>
        <taxon>Panpulmonata</taxon>
        <taxon>Sacoglossa</taxon>
        <taxon>Placobranchoidea</taxon>
        <taxon>Plakobranchidae</taxon>
        <taxon>Plakobranchus</taxon>
    </lineage>
</organism>
<evidence type="ECO:0000313" key="2">
    <source>
        <dbReference type="Proteomes" id="UP000735302"/>
    </source>
</evidence>
<accession>A0AAV4E2E1</accession>